<feature type="domain" description="AMP-binding enzyme C-terminal" evidence="6">
    <location>
        <begin position="419"/>
        <end position="494"/>
    </location>
</feature>
<dbReference type="Gene3D" id="3.40.50.12780">
    <property type="entry name" value="N-terminal domain of ligase-like"/>
    <property type="match status" value="1"/>
</dbReference>
<accession>A0A9P9DTT3</accession>
<evidence type="ECO:0000256" key="1">
    <source>
        <dbReference type="ARBA" id="ARBA00006432"/>
    </source>
</evidence>
<dbReference type="Gene3D" id="3.30.300.30">
    <property type="match status" value="1"/>
</dbReference>
<dbReference type="PANTHER" id="PTHR43201:SF5">
    <property type="entry name" value="MEDIUM-CHAIN ACYL-COA LIGASE ACSF2, MITOCHONDRIAL"/>
    <property type="match status" value="1"/>
</dbReference>
<protein>
    <recommendedName>
        <fullName evidence="9">Peroxisomal-coenzyme A synthetase</fullName>
    </recommendedName>
</protein>
<evidence type="ECO:0000259" key="6">
    <source>
        <dbReference type="Pfam" id="PF13193"/>
    </source>
</evidence>
<comment type="similarity">
    <text evidence="1">Belongs to the ATP-dependent AMP-binding enzyme family.</text>
</comment>
<dbReference type="AlphaFoldDB" id="A0A9P9DTT3"/>
<evidence type="ECO:0000256" key="3">
    <source>
        <dbReference type="ARBA" id="ARBA00022741"/>
    </source>
</evidence>
<dbReference type="SUPFAM" id="SSF56801">
    <property type="entry name" value="Acetyl-CoA synthetase-like"/>
    <property type="match status" value="1"/>
</dbReference>
<dbReference type="InterPro" id="IPR045310">
    <property type="entry name" value="Pcs60-like"/>
</dbReference>
<dbReference type="PROSITE" id="PS00455">
    <property type="entry name" value="AMP_BINDING"/>
    <property type="match status" value="1"/>
</dbReference>
<keyword evidence="4" id="KW-0067">ATP-binding</keyword>
<reference evidence="7" key="1">
    <citation type="journal article" date="2021" name="Nat. Commun.">
        <title>Genetic determinants of endophytism in the Arabidopsis root mycobiome.</title>
        <authorList>
            <person name="Mesny F."/>
            <person name="Miyauchi S."/>
            <person name="Thiergart T."/>
            <person name="Pickel B."/>
            <person name="Atanasova L."/>
            <person name="Karlsson M."/>
            <person name="Huettel B."/>
            <person name="Barry K.W."/>
            <person name="Haridas S."/>
            <person name="Chen C."/>
            <person name="Bauer D."/>
            <person name="Andreopoulos W."/>
            <person name="Pangilinan J."/>
            <person name="LaButti K."/>
            <person name="Riley R."/>
            <person name="Lipzen A."/>
            <person name="Clum A."/>
            <person name="Drula E."/>
            <person name="Henrissat B."/>
            <person name="Kohler A."/>
            <person name="Grigoriev I.V."/>
            <person name="Martin F.M."/>
            <person name="Hacquard S."/>
        </authorList>
    </citation>
    <scope>NUCLEOTIDE SEQUENCE</scope>
    <source>
        <strain evidence="7">MPI-CAGE-CH-0243</strain>
    </source>
</reference>
<evidence type="ECO:0008006" key="9">
    <source>
        <dbReference type="Google" id="ProtNLM"/>
    </source>
</evidence>
<dbReference type="OrthoDB" id="3633556at2759"/>
<evidence type="ECO:0000256" key="4">
    <source>
        <dbReference type="ARBA" id="ARBA00022840"/>
    </source>
</evidence>
<dbReference type="Pfam" id="PF00501">
    <property type="entry name" value="AMP-binding"/>
    <property type="match status" value="1"/>
</dbReference>
<dbReference type="CDD" id="cd05926">
    <property type="entry name" value="FACL_fum10p_like"/>
    <property type="match status" value="1"/>
</dbReference>
<name>A0A9P9DTT3_9PLEO</name>
<dbReference type="GO" id="GO:0031956">
    <property type="term" value="F:medium-chain fatty acid-CoA ligase activity"/>
    <property type="evidence" value="ECO:0007669"/>
    <property type="project" value="TreeGrafter"/>
</dbReference>
<dbReference type="PANTHER" id="PTHR43201">
    <property type="entry name" value="ACYL-COA SYNTHETASE"/>
    <property type="match status" value="1"/>
</dbReference>
<gene>
    <name evidence="7" type="ORF">B0J11DRAFT_299023</name>
</gene>
<organism evidence="7 8">
    <name type="scientific">Dendryphion nanum</name>
    <dbReference type="NCBI Taxonomy" id="256645"/>
    <lineage>
        <taxon>Eukaryota</taxon>
        <taxon>Fungi</taxon>
        <taxon>Dikarya</taxon>
        <taxon>Ascomycota</taxon>
        <taxon>Pezizomycotina</taxon>
        <taxon>Dothideomycetes</taxon>
        <taxon>Pleosporomycetidae</taxon>
        <taxon>Pleosporales</taxon>
        <taxon>Torulaceae</taxon>
        <taxon>Dendryphion</taxon>
    </lineage>
</organism>
<dbReference type="Pfam" id="PF13193">
    <property type="entry name" value="AMP-binding_C"/>
    <property type="match status" value="1"/>
</dbReference>
<evidence type="ECO:0000256" key="2">
    <source>
        <dbReference type="ARBA" id="ARBA00022598"/>
    </source>
</evidence>
<sequence length="514" mass="55644">MAPTSLENAFSKDSAATAIIIPSKPAVTISYQQLATDVKAFQQKLAKLGVSAQAAVSIALPNSYEFIVSFIAASWQRAIAAPLNSAYKQSEFEFYIDDLSSAIALVPKGAFAQDAAAVRAARKYQAAIAECYYNGKEVVLDVKEQGKLAGKTAAVETAQPDDIALVLHTSGTTGRPKAVPLTHRNLLRTMHNIQATYQLTPEDRTMLVMPLFHVHGLLAGFLAPLASGGSVIVPPKFSASEFWVDFAQHKANWYTAVPTIHQILLRSTLPNPVPYIRFIRSCSSPLSPKTFHELEKAFNAPVLEAYAMTEASHQMTSNPLPPGKRQPGSVGIGQGVEIKILDDSGSEVAQGKEAEICIRGENVTKGYLNNPAANASSFHKNGFFRTGDQGKQDPEGYVIITGRIKELINKGGEKISPIELDNVVAQNPAVSEAVSFALEDEIYGQDVGLAIVLKAGQKLNAEDLKAWMADRVAKFKLPKKVFFTDIMPKTATGKIQRRLVAEAMLKKDKPSPKL</sequence>
<dbReference type="Proteomes" id="UP000700596">
    <property type="component" value="Unassembled WGS sequence"/>
</dbReference>
<dbReference type="GO" id="GO:0006631">
    <property type="term" value="P:fatty acid metabolic process"/>
    <property type="evidence" value="ECO:0007669"/>
    <property type="project" value="TreeGrafter"/>
</dbReference>
<dbReference type="EMBL" id="JAGMWT010000007">
    <property type="protein sequence ID" value="KAH7125153.1"/>
    <property type="molecule type" value="Genomic_DNA"/>
</dbReference>
<keyword evidence="8" id="KW-1185">Reference proteome</keyword>
<dbReference type="InterPro" id="IPR000873">
    <property type="entry name" value="AMP-dep_synth/lig_dom"/>
</dbReference>
<keyword evidence="3" id="KW-0547">Nucleotide-binding</keyword>
<dbReference type="InterPro" id="IPR042099">
    <property type="entry name" value="ANL_N_sf"/>
</dbReference>
<dbReference type="InterPro" id="IPR045851">
    <property type="entry name" value="AMP-bd_C_sf"/>
</dbReference>
<dbReference type="InterPro" id="IPR020845">
    <property type="entry name" value="AMP-binding_CS"/>
</dbReference>
<keyword evidence="2" id="KW-0436">Ligase</keyword>
<proteinExistence type="inferred from homology"/>
<comment type="caution">
    <text evidence="7">The sequence shown here is derived from an EMBL/GenBank/DDBJ whole genome shotgun (WGS) entry which is preliminary data.</text>
</comment>
<evidence type="ECO:0000313" key="7">
    <source>
        <dbReference type="EMBL" id="KAH7125153.1"/>
    </source>
</evidence>
<evidence type="ECO:0000313" key="8">
    <source>
        <dbReference type="Proteomes" id="UP000700596"/>
    </source>
</evidence>
<dbReference type="InterPro" id="IPR025110">
    <property type="entry name" value="AMP-bd_C"/>
</dbReference>
<evidence type="ECO:0000259" key="5">
    <source>
        <dbReference type="Pfam" id="PF00501"/>
    </source>
</evidence>
<feature type="domain" description="AMP-dependent synthetase/ligase" evidence="5">
    <location>
        <begin position="12"/>
        <end position="368"/>
    </location>
</feature>
<dbReference type="GO" id="GO:0005524">
    <property type="term" value="F:ATP binding"/>
    <property type="evidence" value="ECO:0007669"/>
    <property type="project" value="UniProtKB-KW"/>
</dbReference>